<name>A0A511FRQ1_9PROT</name>
<gene>
    <name evidence="1" type="ORF">ATR01nite_27020</name>
</gene>
<accession>A0A511FRQ1</accession>
<evidence type="ECO:0000313" key="1">
    <source>
        <dbReference type="EMBL" id="GEL51627.1"/>
    </source>
</evidence>
<dbReference type="EMBL" id="BJVR01000048">
    <property type="protein sequence ID" value="GEL51627.1"/>
    <property type="molecule type" value="Genomic_DNA"/>
</dbReference>
<organism evidence="1 2">
    <name type="scientific">Acetobacter tropicalis</name>
    <dbReference type="NCBI Taxonomy" id="104102"/>
    <lineage>
        <taxon>Bacteria</taxon>
        <taxon>Pseudomonadati</taxon>
        <taxon>Pseudomonadota</taxon>
        <taxon>Alphaproteobacteria</taxon>
        <taxon>Acetobacterales</taxon>
        <taxon>Acetobacteraceae</taxon>
        <taxon>Acetobacter</taxon>
    </lineage>
</organism>
<reference evidence="1 2" key="1">
    <citation type="submission" date="2019-07" db="EMBL/GenBank/DDBJ databases">
        <title>Whole genome shotgun sequence of Acetobacter tropicalis NBRC 16470.</title>
        <authorList>
            <person name="Hosoyama A."/>
            <person name="Uohara A."/>
            <person name="Ohji S."/>
            <person name="Ichikawa N."/>
        </authorList>
    </citation>
    <scope>NUCLEOTIDE SEQUENCE [LARGE SCALE GENOMIC DNA]</scope>
    <source>
        <strain evidence="1 2">NBRC 16470</strain>
    </source>
</reference>
<sequence>MVRSASWASLWRYVEGNGVMAAALGADLGRFRQFGRVCDWYRSLAVFFVPQKLNTVVKKGTFGIKSQNPFFGVEEYQ</sequence>
<dbReference type="AlphaFoldDB" id="A0A511FRQ1"/>
<proteinExistence type="predicted"/>
<evidence type="ECO:0000313" key="2">
    <source>
        <dbReference type="Proteomes" id="UP000321800"/>
    </source>
</evidence>
<protein>
    <submittedName>
        <fullName evidence="1">Uncharacterized protein</fullName>
    </submittedName>
</protein>
<comment type="caution">
    <text evidence="1">The sequence shown here is derived from an EMBL/GenBank/DDBJ whole genome shotgun (WGS) entry which is preliminary data.</text>
</comment>
<dbReference type="Proteomes" id="UP000321800">
    <property type="component" value="Unassembled WGS sequence"/>
</dbReference>